<feature type="domain" description="3-hydroxyisobutyrate dehydrogenase-like NAD-binding" evidence="5">
    <location>
        <begin position="161"/>
        <end position="256"/>
    </location>
</feature>
<dbReference type="KEGG" id="nps:KRR39_10655"/>
<dbReference type="GO" id="GO:0016054">
    <property type="term" value="P:organic acid catabolic process"/>
    <property type="evidence" value="ECO:0007669"/>
    <property type="project" value="UniProtKB-ARBA"/>
</dbReference>
<dbReference type="PROSITE" id="PS00895">
    <property type="entry name" value="3_HYDROXYISOBUT_DH"/>
    <property type="match status" value="1"/>
</dbReference>
<dbReference type="GO" id="GO:0016491">
    <property type="term" value="F:oxidoreductase activity"/>
    <property type="evidence" value="ECO:0007669"/>
    <property type="project" value="InterPro"/>
</dbReference>
<accession>A0A975T201</accession>
<keyword evidence="7" id="KW-1185">Reference proteome</keyword>
<dbReference type="InterPro" id="IPR006115">
    <property type="entry name" value="6PGDH_NADP-bd"/>
</dbReference>
<keyword evidence="3" id="KW-0520">NAD</keyword>
<reference evidence="6" key="1">
    <citation type="submission" date="2021-06" db="EMBL/GenBank/DDBJ databases">
        <title>Complete genome sequence of Nocardioides sp. G188.</title>
        <authorList>
            <person name="Im W.-T."/>
        </authorList>
    </citation>
    <scope>NUCLEOTIDE SEQUENCE</scope>
    <source>
        <strain evidence="6">G188</strain>
    </source>
</reference>
<organism evidence="6 7">
    <name type="scientific">Nocardioides panacis</name>
    <dbReference type="NCBI Taxonomy" id="2849501"/>
    <lineage>
        <taxon>Bacteria</taxon>
        <taxon>Bacillati</taxon>
        <taxon>Actinomycetota</taxon>
        <taxon>Actinomycetes</taxon>
        <taxon>Propionibacteriales</taxon>
        <taxon>Nocardioidaceae</taxon>
        <taxon>Nocardioides</taxon>
    </lineage>
</organism>
<dbReference type="GO" id="GO:0050661">
    <property type="term" value="F:NADP binding"/>
    <property type="evidence" value="ECO:0007669"/>
    <property type="project" value="InterPro"/>
</dbReference>
<evidence type="ECO:0000259" key="4">
    <source>
        <dbReference type="Pfam" id="PF03446"/>
    </source>
</evidence>
<dbReference type="InterPro" id="IPR002204">
    <property type="entry name" value="3-OH-isobutyrate_DH-rel_CS"/>
</dbReference>
<protein>
    <submittedName>
        <fullName evidence="6">NAD(P)-dependent oxidoreductase</fullName>
    </submittedName>
</protein>
<evidence type="ECO:0000256" key="1">
    <source>
        <dbReference type="ARBA" id="ARBA00009080"/>
    </source>
</evidence>
<evidence type="ECO:0000313" key="6">
    <source>
        <dbReference type="EMBL" id="QWZ10150.1"/>
    </source>
</evidence>
<dbReference type="EMBL" id="CP077062">
    <property type="protein sequence ID" value="QWZ10150.1"/>
    <property type="molecule type" value="Genomic_DNA"/>
</dbReference>
<dbReference type="AlphaFoldDB" id="A0A975T201"/>
<gene>
    <name evidence="6" type="ORF">KRR39_10655</name>
</gene>
<proteinExistence type="inferred from homology"/>
<dbReference type="PANTHER" id="PTHR43060:SF15">
    <property type="entry name" value="3-HYDROXYISOBUTYRATE DEHYDROGENASE-LIKE 1, MITOCHONDRIAL-RELATED"/>
    <property type="match status" value="1"/>
</dbReference>
<dbReference type="GO" id="GO:0051287">
    <property type="term" value="F:NAD binding"/>
    <property type="evidence" value="ECO:0007669"/>
    <property type="project" value="InterPro"/>
</dbReference>
<dbReference type="PIRSF" id="PIRSF000103">
    <property type="entry name" value="HIBADH"/>
    <property type="match status" value="1"/>
</dbReference>
<dbReference type="Pfam" id="PF14833">
    <property type="entry name" value="NAD_binding_11"/>
    <property type="match status" value="1"/>
</dbReference>
<sequence>MSVGLIGLGAMGLPMSRNMVLRGHTVVGYDVAAERLAAAADVGVEPAGSLAELMDACDVVLACLPTDESMVALGHDAVPHIRAGHLLVVTGTHSLAVMSTLDRLFRAAGASVVDAPVVFGGTNTANGTLVSLLGGTETDVERARPVVMGYSKDAEHVGPLGAGQVAKACNNYLHWVHSVSNFEALALAKRYGVDAEKMRQVLMKSPGDNGTLRNFDRYRFTWHEKDMDLVLDLAQDGGLMLPMAAQTDQLVKSITQGEVIRLLGDESCVYLGQTVTARAAGGVGDLDALPRARR</sequence>
<dbReference type="Proteomes" id="UP000683575">
    <property type="component" value="Chromosome"/>
</dbReference>
<name>A0A975T201_9ACTN</name>
<comment type="similarity">
    <text evidence="1">Belongs to the HIBADH-related family.</text>
</comment>
<evidence type="ECO:0000256" key="2">
    <source>
        <dbReference type="ARBA" id="ARBA00023002"/>
    </source>
</evidence>
<dbReference type="PANTHER" id="PTHR43060">
    <property type="entry name" value="3-HYDROXYISOBUTYRATE DEHYDROGENASE-LIKE 1, MITOCHONDRIAL-RELATED"/>
    <property type="match status" value="1"/>
</dbReference>
<feature type="domain" description="6-phosphogluconate dehydrogenase NADP-binding" evidence="4">
    <location>
        <begin position="3"/>
        <end position="157"/>
    </location>
</feature>
<keyword evidence="2" id="KW-0560">Oxidoreductase</keyword>
<dbReference type="RefSeq" id="WP_216941996.1">
    <property type="nucleotide sequence ID" value="NZ_CP077062.1"/>
</dbReference>
<evidence type="ECO:0000259" key="5">
    <source>
        <dbReference type="Pfam" id="PF14833"/>
    </source>
</evidence>
<dbReference type="InterPro" id="IPR029154">
    <property type="entry name" value="HIBADH-like_NADP-bd"/>
</dbReference>
<dbReference type="Pfam" id="PF03446">
    <property type="entry name" value="NAD_binding_2"/>
    <property type="match status" value="1"/>
</dbReference>
<evidence type="ECO:0000256" key="3">
    <source>
        <dbReference type="ARBA" id="ARBA00023027"/>
    </source>
</evidence>
<evidence type="ECO:0000313" key="7">
    <source>
        <dbReference type="Proteomes" id="UP000683575"/>
    </source>
</evidence>
<dbReference type="InterPro" id="IPR015815">
    <property type="entry name" value="HIBADH-related"/>
</dbReference>